<gene>
    <name evidence="2" type="ORF">DEAC_c39920</name>
</gene>
<protein>
    <submittedName>
        <fullName evidence="2">Helix-turn-helix protein</fullName>
    </submittedName>
</protein>
<dbReference type="CDD" id="cd00093">
    <property type="entry name" value="HTH_XRE"/>
    <property type="match status" value="1"/>
</dbReference>
<comment type="caution">
    <text evidence="2">The sequence shown here is derived from an EMBL/GenBank/DDBJ whole genome shotgun (WGS) entry which is preliminary data.</text>
</comment>
<dbReference type="PATRIC" id="fig|476652.3.peg.4231"/>
<proteinExistence type="predicted"/>
<dbReference type="InterPro" id="IPR001387">
    <property type="entry name" value="Cro/C1-type_HTH"/>
</dbReference>
<dbReference type="SMART" id="SM00530">
    <property type="entry name" value="HTH_XRE"/>
    <property type="match status" value="1"/>
</dbReference>
<feature type="domain" description="HTH cro/C1-type" evidence="1">
    <location>
        <begin position="4"/>
        <end position="59"/>
    </location>
</feature>
<dbReference type="PROSITE" id="PS50943">
    <property type="entry name" value="HTH_CROC1"/>
    <property type="match status" value="1"/>
</dbReference>
<dbReference type="Proteomes" id="UP000036356">
    <property type="component" value="Unassembled WGS sequence"/>
</dbReference>
<name>A0A0J1FM12_9FIRM</name>
<dbReference type="RefSeq" id="WP_083996346.1">
    <property type="nucleotide sequence ID" value="NZ_LDZY01000018.1"/>
</dbReference>
<dbReference type="Pfam" id="PF01381">
    <property type="entry name" value="HTH_3"/>
    <property type="match status" value="1"/>
</dbReference>
<evidence type="ECO:0000313" key="2">
    <source>
        <dbReference type="EMBL" id="KLU63998.1"/>
    </source>
</evidence>
<accession>A0A0J1FM12</accession>
<dbReference type="SUPFAM" id="SSF47413">
    <property type="entry name" value="lambda repressor-like DNA-binding domains"/>
    <property type="match status" value="1"/>
</dbReference>
<evidence type="ECO:0000313" key="3">
    <source>
        <dbReference type="Proteomes" id="UP000036356"/>
    </source>
</evidence>
<reference evidence="2 3" key="1">
    <citation type="submission" date="2015-06" db="EMBL/GenBank/DDBJ databases">
        <title>Draft genome of the moderately acidophilic sulfate reducer Candidatus Desulfosporosinus acididurans strain M1.</title>
        <authorList>
            <person name="Poehlein A."/>
            <person name="Petzsch P."/>
            <person name="Johnson B.D."/>
            <person name="Schloemann M."/>
            <person name="Daniel R."/>
            <person name="Muehling M."/>
        </authorList>
    </citation>
    <scope>NUCLEOTIDE SEQUENCE [LARGE SCALE GENOMIC DNA]</scope>
    <source>
        <strain evidence="2 3">M1</strain>
    </source>
</reference>
<dbReference type="AlphaFoldDB" id="A0A0J1FM12"/>
<dbReference type="Gene3D" id="1.10.260.40">
    <property type="entry name" value="lambda repressor-like DNA-binding domains"/>
    <property type="match status" value="1"/>
</dbReference>
<dbReference type="EMBL" id="LDZY01000018">
    <property type="protein sequence ID" value="KLU63998.1"/>
    <property type="molecule type" value="Genomic_DNA"/>
</dbReference>
<evidence type="ECO:0000259" key="1">
    <source>
        <dbReference type="PROSITE" id="PS50943"/>
    </source>
</evidence>
<keyword evidence="3" id="KW-1185">Reference proteome</keyword>
<dbReference type="InterPro" id="IPR010982">
    <property type="entry name" value="Lambda_DNA-bd_dom_sf"/>
</dbReference>
<organism evidence="2 3">
    <name type="scientific">Desulfosporosinus acididurans</name>
    <dbReference type="NCBI Taxonomy" id="476652"/>
    <lineage>
        <taxon>Bacteria</taxon>
        <taxon>Bacillati</taxon>
        <taxon>Bacillota</taxon>
        <taxon>Clostridia</taxon>
        <taxon>Eubacteriales</taxon>
        <taxon>Desulfitobacteriaceae</taxon>
        <taxon>Desulfosporosinus</taxon>
    </lineage>
</organism>
<sequence>MNRIKQILKELDMTQEELSLICGVPQPEISRIANNKKIKIELETGIKIARGLRKPVEYVFPDY</sequence>
<dbReference type="GO" id="GO:0003677">
    <property type="term" value="F:DNA binding"/>
    <property type="evidence" value="ECO:0007669"/>
    <property type="project" value="InterPro"/>
</dbReference>